<dbReference type="Proteomes" id="UP000694891">
    <property type="component" value="Unplaced"/>
</dbReference>
<feature type="transmembrane region" description="Helical" evidence="2">
    <location>
        <begin position="152"/>
        <end position="174"/>
    </location>
</feature>
<evidence type="ECO:0000313" key="5">
    <source>
        <dbReference type="RefSeq" id="XP_008273977.1"/>
    </source>
</evidence>
<dbReference type="GO" id="GO:0007155">
    <property type="term" value="P:cell adhesion"/>
    <property type="evidence" value="ECO:0007669"/>
    <property type="project" value="TreeGrafter"/>
</dbReference>
<name>A0A9Y4JIT2_9TELE</name>
<feature type="chain" id="PRO_5041284735" evidence="3">
    <location>
        <begin position="22"/>
        <end position="182"/>
    </location>
</feature>
<feature type="signal peptide" evidence="3">
    <location>
        <begin position="1"/>
        <end position="21"/>
    </location>
</feature>
<dbReference type="RefSeq" id="XP_008273977.1">
    <property type="nucleotide sequence ID" value="XM_008275755.1"/>
</dbReference>
<dbReference type="CTD" id="10630"/>
<feature type="compositionally biased region" description="Low complexity" evidence="1">
    <location>
        <begin position="67"/>
        <end position="87"/>
    </location>
</feature>
<dbReference type="GO" id="GO:0016477">
    <property type="term" value="P:cell migration"/>
    <property type="evidence" value="ECO:0007669"/>
    <property type="project" value="TreeGrafter"/>
</dbReference>
<dbReference type="InterPro" id="IPR052684">
    <property type="entry name" value="Podoplanin_domain"/>
</dbReference>
<proteinExistence type="predicted"/>
<evidence type="ECO:0000313" key="4">
    <source>
        <dbReference type="Proteomes" id="UP000694891"/>
    </source>
</evidence>
<accession>A0A9Y4JIT2</accession>
<sequence>MKVQLLLLLALAGPFCAFTRASPTEIPTEVATDAHEEDAVTEGAVFTTDVAKQDLITLLTGPPPTQPETAPSEVETEAATEAAPLSTEEAIVETEGPVASTAAAPEPLATDAPVVTEAAEVDVPAEPTAAVQAEDEVIVEGGIEDGLSSGQVVGIVIGALLAVIIVIAVVIAVVRRMGKYSP</sequence>
<feature type="region of interest" description="Disordered" evidence="1">
    <location>
        <begin position="60"/>
        <end position="87"/>
    </location>
</feature>
<keyword evidence="2" id="KW-0812">Transmembrane</keyword>
<gene>
    <name evidence="5" type="primary">pdpn</name>
</gene>
<organism evidence="4 5">
    <name type="scientific">Stegastes partitus</name>
    <name type="common">bicolor damselfish</name>
    <dbReference type="NCBI Taxonomy" id="144197"/>
    <lineage>
        <taxon>Eukaryota</taxon>
        <taxon>Metazoa</taxon>
        <taxon>Chordata</taxon>
        <taxon>Craniata</taxon>
        <taxon>Vertebrata</taxon>
        <taxon>Euteleostomi</taxon>
        <taxon>Actinopterygii</taxon>
        <taxon>Neopterygii</taxon>
        <taxon>Teleostei</taxon>
        <taxon>Neoteleostei</taxon>
        <taxon>Acanthomorphata</taxon>
        <taxon>Ovalentaria</taxon>
        <taxon>Pomacentridae</taxon>
        <taxon>Stegastes</taxon>
    </lineage>
</organism>
<dbReference type="PANTHER" id="PTHR47390:SF1">
    <property type="entry name" value="PODOPLANIN"/>
    <property type="match status" value="1"/>
</dbReference>
<evidence type="ECO:0000256" key="1">
    <source>
        <dbReference type="SAM" id="MobiDB-lite"/>
    </source>
</evidence>
<keyword evidence="3" id="KW-0732">Signal</keyword>
<protein>
    <submittedName>
        <fullName evidence="5">Podoplanin</fullName>
    </submittedName>
</protein>
<dbReference type="GO" id="GO:0007165">
    <property type="term" value="P:signal transduction"/>
    <property type="evidence" value="ECO:0007669"/>
    <property type="project" value="TreeGrafter"/>
</dbReference>
<evidence type="ECO:0000256" key="3">
    <source>
        <dbReference type="SAM" id="SignalP"/>
    </source>
</evidence>
<reference evidence="5" key="1">
    <citation type="submission" date="2025-08" db="UniProtKB">
        <authorList>
            <consortium name="RefSeq"/>
        </authorList>
    </citation>
    <scope>IDENTIFICATION</scope>
</reference>
<dbReference type="AlphaFoldDB" id="A0A9Y4JIT2"/>
<dbReference type="PANTHER" id="PTHR47390">
    <property type="entry name" value="PODOPLANIN"/>
    <property type="match status" value="1"/>
</dbReference>
<evidence type="ECO:0000256" key="2">
    <source>
        <dbReference type="SAM" id="Phobius"/>
    </source>
</evidence>
<keyword evidence="2" id="KW-1133">Transmembrane helix</keyword>
<dbReference type="GO" id="GO:1901731">
    <property type="term" value="P:positive regulation of platelet aggregation"/>
    <property type="evidence" value="ECO:0007669"/>
    <property type="project" value="TreeGrafter"/>
</dbReference>
<keyword evidence="2" id="KW-0472">Membrane</keyword>
<keyword evidence="4" id="KW-1185">Reference proteome</keyword>